<dbReference type="Gene3D" id="3.30.70.270">
    <property type="match status" value="2"/>
</dbReference>
<dbReference type="GO" id="GO:0003676">
    <property type="term" value="F:nucleic acid binding"/>
    <property type="evidence" value="ECO:0007669"/>
    <property type="project" value="InterPro"/>
</dbReference>
<keyword evidence="8" id="KW-1185">Reference proteome</keyword>
<feature type="domain" description="CCHC-type" evidence="4">
    <location>
        <begin position="233"/>
        <end position="248"/>
    </location>
</feature>
<dbReference type="PANTHER" id="PTHR37984">
    <property type="entry name" value="PROTEIN CBG26694"/>
    <property type="match status" value="1"/>
</dbReference>
<proteinExistence type="predicted"/>
<evidence type="ECO:0000259" key="5">
    <source>
        <dbReference type="PROSITE" id="PS50175"/>
    </source>
</evidence>
<dbReference type="Proteomes" id="UP001152320">
    <property type="component" value="Chromosome 5"/>
</dbReference>
<keyword evidence="1" id="KW-0378">Hydrolase</keyword>
<dbReference type="SUPFAM" id="SSF50630">
    <property type="entry name" value="Acid proteases"/>
    <property type="match status" value="1"/>
</dbReference>
<dbReference type="PANTHER" id="PTHR37984:SF13">
    <property type="entry name" value="RIBONUCLEASE H"/>
    <property type="match status" value="1"/>
</dbReference>
<gene>
    <name evidence="7" type="ORF">HOLleu_12364</name>
</gene>
<dbReference type="Gene3D" id="4.10.60.10">
    <property type="entry name" value="Zinc finger, CCHC-type"/>
    <property type="match status" value="1"/>
</dbReference>
<dbReference type="OrthoDB" id="10064127at2759"/>
<dbReference type="EMBL" id="JAIZAY010000005">
    <property type="protein sequence ID" value="KAJ8041523.1"/>
    <property type="molecule type" value="Genomic_DNA"/>
</dbReference>
<feature type="domain" description="Peptidase A2" evidence="5">
    <location>
        <begin position="307"/>
        <end position="387"/>
    </location>
</feature>
<keyword evidence="2" id="KW-0479">Metal-binding</keyword>
<keyword evidence="2" id="KW-0862">Zinc</keyword>
<dbReference type="SUPFAM" id="SSF57756">
    <property type="entry name" value="Retrovirus zinc finger-like domains"/>
    <property type="match status" value="1"/>
</dbReference>
<dbReference type="InterPro" id="IPR043128">
    <property type="entry name" value="Rev_trsase/Diguanyl_cyclase"/>
</dbReference>
<dbReference type="AlphaFoldDB" id="A0A9Q1C940"/>
<evidence type="ECO:0000313" key="8">
    <source>
        <dbReference type="Proteomes" id="UP001152320"/>
    </source>
</evidence>
<protein>
    <recommendedName>
        <fullName evidence="9">Reverse transcriptase domain-containing protein</fullName>
    </recommendedName>
</protein>
<comment type="caution">
    <text evidence="7">The sequence shown here is derived from an EMBL/GenBank/DDBJ whole genome shotgun (WGS) entry which is preliminary data.</text>
</comment>
<sequence>MATLGILKEFQEGENWTEFTERLEQYFLANDIEDNGKKRAILLTVCGSATYSLMKNLLAPAKPTDKSFSELVTLVKNHHQPKASIIVSRFKFHTSTREPEQLISDYLAQLRKLAEPCEFGNSLEEMLRDRLVIGINNDRIQRRLLSESELNLQQAVEIAQASFTAALDFQTITNNKPGQLDRPNLQKMEGKDTNVTVSDKTKKYYKSARKSECYRCLGTNHSGAECRFREATCHSCKKKGHIKRACRSKPDPDRSGQKANVVRENSEADCSEDMGEEITGTAYNLFYNPSGKNPPILVQVQIEGISVGMELDTGAGMSLMSETTYKSIFGCKAPKVSPTKTELRTYTGELVKIHGEAKVEVQLDDQMKTLPLIIVSGEGPTLLGRSWLAELRLNWQKILTVNKLDFNMTARHREVFQKGLGKYTGPQAKIYVDVDARPKYFRARSVPYKLRETIEEELERLQQQGVISPVDHSEWACPIVPIIKSDGKSVRICGDYKLTVNQVSSLDGYPVPKIEDLLATLAGCKVFTKLDLTSAYQQVELDEASKKYTTINTHKGLFQYNRMPYGIKSAPGIFQRIMENLLKGIPHTLVFLDDILVTGPTEEDHGNNLREVLNRLEQKGLRLKYEKCVFDAREITYLGKKITEHGVSPTKDSVRDVKKAPAPQNITQLRSFLGMLNHYSNFLPKQCHNFGTPD</sequence>
<organism evidence="7 8">
    <name type="scientific">Holothuria leucospilota</name>
    <name type="common">Black long sea cucumber</name>
    <name type="synonym">Mertensiothuria leucospilota</name>
    <dbReference type="NCBI Taxonomy" id="206669"/>
    <lineage>
        <taxon>Eukaryota</taxon>
        <taxon>Metazoa</taxon>
        <taxon>Echinodermata</taxon>
        <taxon>Eleutherozoa</taxon>
        <taxon>Echinozoa</taxon>
        <taxon>Holothuroidea</taxon>
        <taxon>Aspidochirotacea</taxon>
        <taxon>Aspidochirotida</taxon>
        <taxon>Holothuriidae</taxon>
        <taxon>Holothuria</taxon>
    </lineage>
</organism>
<dbReference type="InterPro" id="IPR050951">
    <property type="entry name" value="Retrovirus_Pol_polyprotein"/>
</dbReference>
<accession>A0A9Q1C940</accession>
<feature type="domain" description="Reverse transcriptase" evidence="6">
    <location>
        <begin position="463"/>
        <end position="642"/>
    </location>
</feature>
<evidence type="ECO:0000259" key="6">
    <source>
        <dbReference type="PROSITE" id="PS50878"/>
    </source>
</evidence>
<reference evidence="7" key="1">
    <citation type="submission" date="2021-10" db="EMBL/GenBank/DDBJ databases">
        <title>Tropical sea cucumber genome reveals ecological adaptation and Cuvierian tubules defense mechanism.</title>
        <authorList>
            <person name="Chen T."/>
        </authorList>
    </citation>
    <scope>NUCLEOTIDE SEQUENCE</scope>
    <source>
        <strain evidence="7">Nanhai2018</strain>
        <tissue evidence="7">Muscle</tissue>
    </source>
</reference>
<dbReference type="Gene3D" id="3.10.10.10">
    <property type="entry name" value="HIV Type 1 Reverse Transcriptase, subunit A, domain 1"/>
    <property type="match status" value="1"/>
</dbReference>
<dbReference type="InterPro" id="IPR001995">
    <property type="entry name" value="Peptidase_A2_cat"/>
</dbReference>
<evidence type="ECO:0000256" key="1">
    <source>
        <dbReference type="ARBA" id="ARBA00022801"/>
    </source>
</evidence>
<dbReference type="SMART" id="SM00343">
    <property type="entry name" value="ZnF_C2HC"/>
    <property type="match status" value="2"/>
</dbReference>
<dbReference type="InterPro" id="IPR021109">
    <property type="entry name" value="Peptidase_aspartic_dom_sf"/>
</dbReference>
<evidence type="ECO:0000313" key="7">
    <source>
        <dbReference type="EMBL" id="KAJ8041523.1"/>
    </source>
</evidence>
<dbReference type="CDD" id="cd01647">
    <property type="entry name" value="RT_LTR"/>
    <property type="match status" value="1"/>
</dbReference>
<dbReference type="Pfam" id="PF00078">
    <property type="entry name" value="RVT_1"/>
    <property type="match status" value="1"/>
</dbReference>
<evidence type="ECO:0000256" key="2">
    <source>
        <dbReference type="PROSITE-ProRule" id="PRU00047"/>
    </source>
</evidence>
<dbReference type="SUPFAM" id="SSF56672">
    <property type="entry name" value="DNA/RNA polymerases"/>
    <property type="match status" value="1"/>
</dbReference>
<dbReference type="InterPro" id="IPR000477">
    <property type="entry name" value="RT_dom"/>
</dbReference>
<dbReference type="PROSITE" id="PS50158">
    <property type="entry name" value="ZF_CCHC"/>
    <property type="match status" value="1"/>
</dbReference>
<name>A0A9Q1C940_HOLLE</name>
<dbReference type="PROSITE" id="PS50878">
    <property type="entry name" value="RT_POL"/>
    <property type="match status" value="1"/>
</dbReference>
<dbReference type="PROSITE" id="PS50175">
    <property type="entry name" value="ASP_PROT_RETROV"/>
    <property type="match status" value="1"/>
</dbReference>
<dbReference type="InterPro" id="IPR001878">
    <property type="entry name" value="Znf_CCHC"/>
</dbReference>
<dbReference type="GO" id="GO:0008270">
    <property type="term" value="F:zinc ion binding"/>
    <property type="evidence" value="ECO:0007669"/>
    <property type="project" value="UniProtKB-KW"/>
</dbReference>
<dbReference type="GO" id="GO:0006508">
    <property type="term" value="P:proteolysis"/>
    <property type="evidence" value="ECO:0007669"/>
    <property type="project" value="InterPro"/>
</dbReference>
<dbReference type="InterPro" id="IPR036875">
    <property type="entry name" value="Znf_CCHC_sf"/>
</dbReference>
<feature type="region of interest" description="Disordered" evidence="3">
    <location>
        <begin position="245"/>
        <end position="272"/>
    </location>
</feature>
<dbReference type="GO" id="GO:0004190">
    <property type="term" value="F:aspartic-type endopeptidase activity"/>
    <property type="evidence" value="ECO:0007669"/>
    <property type="project" value="InterPro"/>
</dbReference>
<evidence type="ECO:0000256" key="3">
    <source>
        <dbReference type="SAM" id="MobiDB-lite"/>
    </source>
</evidence>
<evidence type="ECO:0000259" key="4">
    <source>
        <dbReference type="PROSITE" id="PS50158"/>
    </source>
</evidence>
<dbReference type="Gene3D" id="2.40.70.10">
    <property type="entry name" value="Acid Proteases"/>
    <property type="match status" value="1"/>
</dbReference>
<dbReference type="InterPro" id="IPR043502">
    <property type="entry name" value="DNA/RNA_pol_sf"/>
</dbReference>
<keyword evidence="2" id="KW-0863">Zinc-finger</keyword>
<evidence type="ECO:0008006" key="9">
    <source>
        <dbReference type="Google" id="ProtNLM"/>
    </source>
</evidence>